<feature type="transmembrane region" description="Helical" evidence="2">
    <location>
        <begin position="374"/>
        <end position="393"/>
    </location>
</feature>
<keyword evidence="5" id="KW-1185">Reference proteome</keyword>
<dbReference type="InterPro" id="IPR027272">
    <property type="entry name" value="Piezo"/>
</dbReference>
<organism evidence="4 5">
    <name type="scientific">Periplaneta americana</name>
    <name type="common">American cockroach</name>
    <name type="synonym">Blatta americana</name>
    <dbReference type="NCBI Taxonomy" id="6978"/>
    <lineage>
        <taxon>Eukaryota</taxon>
        <taxon>Metazoa</taxon>
        <taxon>Ecdysozoa</taxon>
        <taxon>Arthropoda</taxon>
        <taxon>Hexapoda</taxon>
        <taxon>Insecta</taxon>
        <taxon>Pterygota</taxon>
        <taxon>Neoptera</taxon>
        <taxon>Polyneoptera</taxon>
        <taxon>Dictyoptera</taxon>
        <taxon>Blattodea</taxon>
        <taxon>Blattoidea</taxon>
        <taxon>Blattidae</taxon>
        <taxon>Blattinae</taxon>
        <taxon>Periplaneta</taxon>
    </lineage>
</organism>
<dbReference type="InterPro" id="IPR056769">
    <property type="entry name" value="Piezo_TM1-24"/>
</dbReference>
<feature type="transmembrane region" description="Helical" evidence="2">
    <location>
        <begin position="317"/>
        <end position="336"/>
    </location>
</feature>
<feature type="compositionally biased region" description="Low complexity" evidence="1">
    <location>
        <begin position="1091"/>
        <end position="1103"/>
    </location>
</feature>
<evidence type="ECO:0000313" key="5">
    <source>
        <dbReference type="Proteomes" id="UP001148838"/>
    </source>
</evidence>
<dbReference type="Pfam" id="PF15917">
    <property type="entry name" value="Piezo_TM25-28"/>
    <property type="match status" value="2"/>
</dbReference>
<dbReference type="Proteomes" id="UP001148838">
    <property type="component" value="Unassembled WGS sequence"/>
</dbReference>
<feature type="transmembrane region" description="Helical" evidence="2">
    <location>
        <begin position="665"/>
        <end position="687"/>
    </location>
</feature>
<name>A0ABQ8T6R1_PERAM</name>
<protein>
    <recommendedName>
        <fullName evidence="3">RNase H type-1 domain-containing protein</fullName>
    </recommendedName>
</protein>
<feature type="transmembrane region" description="Helical" evidence="2">
    <location>
        <begin position="107"/>
        <end position="129"/>
    </location>
</feature>
<dbReference type="InterPro" id="IPR031805">
    <property type="entry name" value="Piezo_TM25-28"/>
</dbReference>
<feature type="transmembrane region" description="Helical" evidence="2">
    <location>
        <begin position="537"/>
        <end position="556"/>
    </location>
</feature>
<feature type="transmembrane region" description="Helical" evidence="2">
    <location>
        <begin position="459"/>
        <end position="475"/>
    </location>
</feature>
<evidence type="ECO:0000313" key="4">
    <source>
        <dbReference type="EMBL" id="KAJ4442167.1"/>
    </source>
</evidence>
<dbReference type="InterPro" id="IPR002156">
    <property type="entry name" value="RNaseH_domain"/>
</dbReference>
<comment type="caution">
    <text evidence="4">The sequence shown here is derived from an EMBL/GenBank/DDBJ whole genome shotgun (WGS) entry which is preliminary data.</text>
</comment>
<feature type="transmembrane region" description="Helical" evidence="2">
    <location>
        <begin position="84"/>
        <end position="101"/>
    </location>
</feature>
<gene>
    <name evidence="4" type="ORF">ANN_12033</name>
</gene>
<keyword evidence="2" id="KW-0812">Transmembrane</keyword>
<dbReference type="InterPro" id="IPR012337">
    <property type="entry name" value="RNaseH-like_sf"/>
</dbReference>
<dbReference type="Gene3D" id="3.30.420.10">
    <property type="entry name" value="Ribonuclease H-like superfamily/Ribonuclease H"/>
    <property type="match status" value="1"/>
</dbReference>
<dbReference type="InterPro" id="IPR036397">
    <property type="entry name" value="RNaseH_sf"/>
</dbReference>
<feature type="transmembrane region" description="Helical" evidence="2">
    <location>
        <begin position="432"/>
        <end position="453"/>
    </location>
</feature>
<dbReference type="Pfam" id="PF00075">
    <property type="entry name" value="RNase_H"/>
    <property type="match status" value="1"/>
</dbReference>
<feature type="domain" description="RNase H type-1" evidence="3">
    <location>
        <begin position="731"/>
        <end position="862"/>
    </location>
</feature>
<feature type="transmembrane region" description="Helical" evidence="2">
    <location>
        <begin position="628"/>
        <end position="644"/>
    </location>
</feature>
<keyword evidence="2" id="KW-0472">Membrane</keyword>
<dbReference type="EMBL" id="JAJSOF020000015">
    <property type="protein sequence ID" value="KAJ4442167.1"/>
    <property type="molecule type" value="Genomic_DNA"/>
</dbReference>
<reference evidence="4 5" key="1">
    <citation type="journal article" date="2022" name="Allergy">
        <title>Genome assembly and annotation of Periplaneta americana reveal a comprehensive cockroach allergen profile.</title>
        <authorList>
            <person name="Wang L."/>
            <person name="Xiong Q."/>
            <person name="Saelim N."/>
            <person name="Wang L."/>
            <person name="Nong W."/>
            <person name="Wan A.T."/>
            <person name="Shi M."/>
            <person name="Liu X."/>
            <person name="Cao Q."/>
            <person name="Hui J.H.L."/>
            <person name="Sookrung N."/>
            <person name="Leung T.F."/>
            <person name="Tungtrongchitr A."/>
            <person name="Tsui S.K.W."/>
        </authorList>
    </citation>
    <scope>NUCLEOTIDE SEQUENCE [LARGE SCALE GENOMIC DNA]</scope>
    <source>
        <strain evidence="4">PWHHKU_190912</strain>
    </source>
</reference>
<dbReference type="PANTHER" id="PTHR47049">
    <property type="entry name" value="PIEZO-TYPE MECHANOSENSITIVE ION CHANNEL HOMOLOG"/>
    <property type="match status" value="1"/>
</dbReference>
<feature type="transmembrane region" description="Helical" evidence="2">
    <location>
        <begin position="280"/>
        <end position="310"/>
    </location>
</feature>
<dbReference type="PROSITE" id="PS50879">
    <property type="entry name" value="RNASE_H_1"/>
    <property type="match status" value="1"/>
</dbReference>
<proteinExistence type="predicted"/>
<feature type="transmembrane region" description="Helical" evidence="2">
    <location>
        <begin position="482"/>
        <end position="504"/>
    </location>
</feature>
<feature type="region of interest" description="Disordered" evidence="1">
    <location>
        <begin position="1091"/>
        <end position="1134"/>
    </location>
</feature>
<feature type="transmembrane region" description="Helical" evidence="2">
    <location>
        <begin position="162"/>
        <end position="182"/>
    </location>
</feature>
<feature type="region of interest" description="Disordered" evidence="1">
    <location>
        <begin position="208"/>
        <end position="235"/>
    </location>
</feature>
<evidence type="ECO:0000259" key="3">
    <source>
        <dbReference type="PROSITE" id="PS50879"/>
    </source>
</evidence>
<dbReference type="SUPFAM" id="SSF53098">
    <property type="entry name" value="Ribonuclease H-like"/>
    <property type="match status" value="1"/>
</dbReference>
<evidence type="ECO:0000256" key="1">
    <source>
        <dbReference type="SAM" id="MobiDB-lite"/>
    </source>
</evidence>
<feature type="transmembrane region" description="Helical" evidence="2">
    <location>
        <begin position="603"/>
        <end position="622"/>
    </location>
</feature>
<evidence type="ECO:0000256" key="2">
    <source>
        <dbReference type="SAM" id="Phobius"/>
    </source>
</evidence>
<dbReference type="Pfam" id="PF24871">
    <property type="entry name" value="Piezo_TM1-24"/>
    <property type="match status" value="1"/>
</dbReference>
<dbReference type="PANTHER" id="PTHR47049:SF2">
    <property type="entry name" value="PIEZO-TYPE MECHANOSENSITIVE ION CHANNEL HOMOLOG"/>
    <property type="match status" value="1"/>
</dbReference>
<keyword evidence="2" id="KW-1133">Transmembrane helix</keyword>
<sequence length="1243" mass="140471">MVPVQVLRAVSSHFIDLGYGTTSSDGEIVAISFTGAEGAKPPSQAMNWLGDFVNSLLTKFWIWVVAIMLFVIGLSGTRMTVYRIIYMALFLIFVLVFQLSYQAWRKFMYGFWLTVIIYSMSILVLIYTYQFDSFPSYWTDYLGISLELQRDIGMEKFQTSELFVKLLTPTFFLVITVIQMHYFHKDFLLLTDIKCRSEILKRESSMYGSSVAGGQGHVTEDPEGGADEQQKEENVPMPSLRTLKQLSTKELQQLAIQLKIQIEKVVDLVWLFMELHMLKLMLLSIMLLCVFDVCAMHFVFLLLAVVALSFGSKTHTLVCHAVSVLVSILLLLKMIYQITYFEHKNYAVNCTENVTTGNDADWLGLYKSDNLPEILKGYIGLIFLATLMAIVRVRQLYKRQLSGEPISRPHIMFPNIQRCHADQDLRTCFKYLLNYGFYKFGIEICLMATVALIGTRMDLYAVLYGIWLCVLVIMRREKLAKLWGIYQVFIVMLIPIQYAMAVGLPPALCVEYPWNQSLILRNLQEWMFLPDPVYPPAAYKLVCDFVLLMLVCRQSLVFRIEKRYAGQVYAGGSNKSILKEAEQPGFVNPVPDHISYIRSWLDIAKRCFLSSFLWVTLAIVFLAGTNRVNLFSLGYLVGAFVFLWQGEEIYLRPVPYILKRWNTLLGYNVAIIMIKALLQIVGCMFLLEVKSHACWAAQLLGITCIRKFPAASGTSMMDEKQQTKENIRYPPQNWLHLYTDGSLISREQGAGAGVTCCLFSLYRSLGYGTTSFDGEIIAISECLRNLLCHINKFRNAVILSDSKAAILSIVSKHTPSSQTAEITKMLSQLISLNKRIVFQWIPSHCGILGNENADALAKKGSTATYRPVTKSTYYSVKRFIKSTYLDFNKQNLITQSQGEKWNSLHQNPQLIPDLPRKSSVAAFRLATGHDCLAKHLHRIGIYQSPNCPLCNSNQEMDSEHLKICASVAGHDNIFEKYWSARDFTQCNVPKENSGLIWDGVCFGCLIMMRRLFNSYYFIHQINENKAMTVLASRGAELIEELRMKRIREQENQEHRILEKIRVKMERIKATQQKIQGPMFKEPESHHVAAPLAQSPSMSSPASPQGYHTPIDDDEDEGNLPPLTPRGAGSLLQAPTPSSAIMTVSLDGYLEPQRMSFSSPPTSELIPRAPSLDMDSFPVFSPPPYGAVVGHGATGSSLGGGHRRQSSIGPPWMPPLATPRPSVCLSSPQSHHTCNEFTSPCLHL</sequence>
<feature type="transmembrane region" description="Helical" evidence="2">
    <location>
        <begin position="60"/>
        <end position="77"/>
    </location>
</feature>
<accession>A0ABQ8T6R1</accession>
<dbReference type="CDD" id="cd09276">
    <property type="entry name" value="Rnase_HI_RT_non_LTR"/>
    <property type="match status" value="1"/>
</dbReference>